<evidence type="ECO:0000313" key="2">
    <source>
        <dbReference type="EMBL" id="EKS42137.1"/>
    </source>
</evidence>
<feature type="transmembrane region" description="Helical" evidence="1">
    <location>
        <begin position="40"/>
        <end position="58"/>
    </location>
</feature>
<sequence length="60" mass="6318">MPPAQRTIFIIGLLGTIALAATVLGILLHRAFPHSHWVTLLAPVGAATAVIGLASVFFRK</sequence>
<keyword evidence="1" id="KW-1133">Transmembrane helix</keyword>
<proteinExistence type="predicted"/>
<keyword evidence="1" id="KW-0472">Membrane</keyword>
<protein>
    <submittedName>
        <fullName evidence="2">Uncharacterized protein</fullName>
    </submittedName>
</protein>
<organism evidence="2 3">
    <name type="scientific">Afipia broomeae ATCC 49717</name>
    <dbReference type="NCBI Taxonomy" id="883078"/>
    <lineage>
        <taxon>Bacteria</taxon>
        <taxon>Pseudomonadati</taxon>
        <taxon>Pseudomonadota</taxon>
        <taxon>Alphaproteobacteria</taxon>
        <taxon>Hyphomicrobiales</taxon>
        <taxon>Nitrobacteraceae</taxon>
        <taxon>Afipia</taxon>
    </lineage>
</organism>
<accession>K8PHK0</accession>
<keyword evidence="1" id="KW-0812">Transmembrane</keyword>
<comment type="caution">
    <text evidence="2">The sequence shown here is derived from an EMBL/GenBank/DDBJ whole genome shotgun (WGS) entry which is preliminary data.</text>
</comment>
<feature type="transmembrane region" description="Helical" evidence="1">
    <location>
        <begin position="7"/>
        <end position="28"/>
    </location>
</feature>
<dbReference type="AlphaFoldDB" id="K8PHK0"/>
<dbReference type="Proteomes" id="UP000001096">
    <property type="component" value="Unassembled WGS sequence"/>
</dbReference>
<keyword evidence="3" id="KW-1185">Reference proteome</keyword>
<dbReference type="EMBL" id="AGWX01000001">
    <property type="protein sequence ID" value="EKS42137.1"/>
    <property type="molecule type" value="Genomic_DNA"/>
</dbReference>
<gene>
    <name evidence="2" type="ORF">HMPREF9695_01229</name>
</gene>
<evidence type="ECO:0000256" key="1">
    <source>
        <dbReference type="SAM" id="Phobius"/>
    </source>
</evidence>
<name>K8PHK0_9BRAD</name>
<dbReference type="HOGENOM" id="CLU_2930808_0_0_5"/>
<reference evidence="2 3" key="1">
    <citation type="submission" date="2012-04" db="EMBL/GenBank/DDBJ databases">
        <title>The Genome Sequence of Afipia broomeae ATCC 49717.</title>
        <authorList>
            <consortium name="The Broad Institute Genome Sequencing Platform"/>
            <person name="Earl A."/>
            <person name="Ward D."/>
            <person name="Feldgarden M."/>
            <person name="Gevers D."/>
            <person name="Huys G."/>
            <person name="Walker B."/>
            <person name="Young S.K."/>
            <person name="Zeng Q."/>
            <person name="Gargeya S."/>
            <person name="Fitzgerald M."/>
            <person name="Haas B."/>
            <person name="Abouelleil A."/>
            <person name="Alvarado L."/>
            <person name="Arachchi H.M."/>
            <person name="Berlin A."/>
            <person name="Chapman S.B."/>
            <person name="Goldberg J."/>
            <person name="Griggs A."/>
            <person name="Gujja S."/>
            <person name="Hansen M."/>
            <person name="Howarth C."/>
            <person name="Imamovic A."/>
            <person name="Larimer J."/>
            <person name="McCowen C."/>
            <person name="Montmayeur A."/>
            <person name="Murphy C."/>
            <person name="Neiman D."/>
            <person name="Pearson M."/>
            <person name="Priest M."/>
            <person name="Roberts A."/>
            <person name="Saif S."/>
            <person name="Shea T."/>
            <person name="Sisk P."/>
            <person name="Sykes S."/>
            <person name="Wortman J."/>
            <person name="Nusbaum C."/>
            <person name="Birren B."/>
        </authorList>
    </citation>
    <scope>NUCLEOTIDE SEQUENCE [LARGE SCALE GENOMIC DNA]</scope>
    <source>
        <strain evidence="2 3">ATCC 49717</strain>
    </source>
</reference>
<evidence type="ECO:0000313" key="3">
    <source>
        <dbReference type="Proteomes" id="UP000001096"/>
    </source>
</evidence>